<dbReference type="GO" id="GO:0016192">
    <property type="term" value="P:vesicle-mediated transport"/>
    <property type="evidence" value="ECO:0007669"/>
    <property type="project" value="UniProtKB-KW"/>
</dbReference>
<protein>
    <recommendedName>
        <fullName evidence="15">ADP-ribosylation factor</fullName>
    </recommendedName>
</protein>
<evidence type="ECO:0000256" key="9">
    <source>
        <dbReference type="ARBA" id="ARBA00023034"/>
    </source>
</evidence>
<dbReference type="InterPro" id="IPR006687">
    <property type="entry name" value="Small_GTPase_SAR1"/>
</dbReference>
<evidence type="ECO:0000256" key="8">
    <source>
        <dbReference type="ARBA" id="ARBA00022927"/>
    </source>
</evidence>
<feature type="binding site" evidence="11">
    <location>
        <position position="125"/>
    </location>
    <ligand>
        <name>GTP</name>
        <dbReference type="ChEBI" id="CHEBI:37565"/>
    </ligand>
</feature>
<keyword evidence="10 12" id="KW-0342">GTP-binding</keyword>
<proteinExistence type="inferred from homology"/>
<dbReference type="GO" id="GO:0005794">
    <property type="term" value="C:Golgi apparatus"/>
    <property type="evidence" value="ECO:0007669"/>
    <property type="project" value="UniProtKB-SubCell"/>
</dbReference>
<dbReference type="Proteomes" id="UP001604336">
    <property type="component" value="Unassembled WGS sequence"/>
</dbReference>
<dbReference type="GO" id="GO:0005783">
    <property type="term" value="C:endoplasmic reticulum"/>
    <property type="evidence" value="ECO:0007669"/>
    <property type="project" value="UniProtKB-SubCell"/>
</dbReference>
<dbReference type="EMBL" id="JBFOLK010000002">
    <property type="protein sequence ID" value="KAL2534666.1"/>
    <property type="molecule type" value="Genomic_DNA"/>
</dbReference>
<evidence type="ECO:0000256" key="7">
    <source>
        <dbReference type="ARBA" id="ARBA00022892"/>
    </source>
</evidence>
<keyword evidence="9" id="KW-0333">Golgi apparatus</keyword>
<evidence type="ECO:0000313" key="13">
    <source>
        <dbReference type="EMBL" id="KAL2534666.1"/>
    </source>
</evidence>
<comment type="similarity">
    <text evidence="3">Belongs to the small GTPase superfamily. SAR1 family.</text>
</comment>
<dbReference type="Gene3D" id="3.40.50.300">
    <property type="entry name" value="P-loop containing nucleotide triphosphate hydrolases"/>
    <property type="match status" value="1"/>
</dbReference>
<keyword evidence="7" id="KW-0931">ER-Golgi transport</keyword>
<evidence type="ECO:0000256" key="2">
    <source>
        <dbReference type="ARBA" id="ARBA00004555"/>
    </source>
</evidence>
<name>A0ABD1VBS0_9LAMI</name>
<evidence type="ECO:0008006" key="15">
    <source>
        <dbReference type="Google" id="ProtNLM"/>
    </source>
</evidence>
<keyword evidence="5 11" id="KW-0547">Nucleotide-binding</keyword>
<accession>A0ABD1VBS0</accession>
<keyword evidence="6" id="KW-0256">Endoplasmic reticulum</keyword>
<feature type="binding site" evidence="11">
    <location>
        <position position="127"/>
    </location>
    <ligand>
        <name>GTP</name>
        <dbReference type="ChEBI" id="CHEBI:37565"/>
    </ligand>
</feature>
<evidence type="ECO:0000256" key="4">
    <source>
        <dbReference type="ARBA" id="ARBA00022448"/>
    </source>
</evidence>
<evidence type="ECO:0000256" key="6">
    <source>
        <dbReference type="ARBA" id="ARBA00022824"/>
    </source>
</evidence>
<keyword evidence="14" id="KW-1185">Reference proteome</keyword>
<dbReference type="InterPro" id="IPR006689">
    <property type="entry name" value="Small_GTPase_ARF/SAR"/>
</dbReference>
<dbReference type="PANTHER" id="PTHR45684">
    <property type="entry name" value="RE74312P"/>
    <property type="match status" value="1"/>
</dbReference>
<evidence type="ECO:0000256" key="1">
    <source>
        <dbReference type="ARBA" id="ARBA00004240"/>
    </source>
</evidence>
<evidence type="ECO:0000256" key="12">
    <source>
        <dbReference type="PIRSR" id="PIRSR606689-1"/>
    </source>
</evidence>
<dbReference type="InterPro" id="IPR027417">
    <property type="entry name" value="P-loop_NTPase"/>
</dbReference>
<dbReference type="AlphaFoldDB" id="A0ABD1VBS0"/>
<comment type="subcellular location">
    <subcellularLocation>
        <location evidence="1">Endoplasmic reticulum</location>
    </subcellularLocation>
    <subcellularLocation>
        <location evidence="2">Golgi apparatus</location>
    </subcellularLocation>
</comment>
<gene>
    <name evidence="13" type="ORF">Adt_08017</name>
</gene>
<dbReference type="Pfam" id="PF00025">
    <property type="entry name" value="Arf"/>
    <property type="match status" value="1"/>
</dbReference>
<organism evidence="13 14">
    <name type="scientific">Abeliophyllum distichum</name>
    <dbReference type="NCBI Taxonomy" id="126358"/>
    <lineage>
        <taxon>Eukaryota</taxon>
        <taxon>Viridiplantae</taxon>
        <taxon>Streptophyta</taxon>
        <taxon>Embryophyta</taxon>
        <taxon>Tracheophyta</taxon>
        <taxon>Spermatophyta</taxon>
        <taxon>Magnoliopsida</taxon>
        <taxon>eudicotyledons</taxon>
        <taxon>Gunneridae</taxon>
        <taxon>Pentapetalae</taxon>
        <taxon>asterids</taxon>
        <taxon>lamiids</taxon>
        <taxon>Lamiales</taxon>
        <taxon>Oleaceae</taxon>
        <taxon>Forsythieae</taxon>
        <taxon>Abeliophyllum</taxon>
    </lineage>
</organism>
<dbReference type="GO" id="GO:0015031">
    <property type="term" value="P:protein transport"/>
    <property type="evidence" value="ECO:0007669"/>
    <property type="project" value="UniProtKB-KW"/>
</dbReference>
<feature type="binding site" evidence="12">
    <location>
        <begin position="124"/>
        <end position="127"/>
    </location>
    <ligand>
        <name>GTP</name>
        <dbReference type="ChEBI" id="CHEBI:37565"/>
    </ligand>
</feature>
<sequence>MAGDWSGSPGDISLFKFSQRDSDCCSYLLVSVIQRQIKSSIILIILQVHFTSSGPDPIMWSSCQSESISRVSILESMQKEIIPKRELVGAFDRDICRAAGSNKELDALLSGESLANVSFLVLRNKIDIPYAASEDELRHYLG</sequence>
<dbReference type="GO" id="GO:0005525">
    <property type="term" value="F:GTP binding"/>
    <property type="evidence" value="ECO:0007669"/>
    <property type="project" value="UniProtKB-KW"/>
</dbReference>
<keyword evidence="4" id="KW-0813">Transport</keyword>
<keyword evidence="8" id="KW-0653">Protein transport</keyword>
<evidence type="ECO:0000256" key="3">
    <source>
        <dbReference type="ARBA" id="ARBA00007507"/>
    </source>
</evidence>
<reference evidence="14" key="1">
    <citation type="submission" date="2024-07" db="EMBL/GenBank/DDBJ databases">
        <title>Two chromosome-level genome assemblies of Korean endemic species Abeliophyllum distichum and Forsythia ovata (Oleaceae).</title>
        <authorList>
            <person name="Jang H."/>
        </authorList>
    </citation>
    <scope>NUCLEOTIDE SEQUENCE [LARGE SCALE GENOMIC DNA]</scope>
</reference>
<evidence type="ECO:0000256" key="5">
    <source>
        <dbReference type="ARBA" id="ARBA00022741"/>
    </source>
</evidence>
<evidence type="ECO:0000256" key="11">
    <source>
        <dbReference type="PIRSR" id="PIRSR606687-2"/>
    </source>
</evidence>
<evidence type="ECO:0000313" key="14">
    <source>
        <dbReference type="Proteomes" id="UP001604336"/>
    </source>
</evidence>
<comment type="caution">
    <text evidence="13">The sequence shown here is derived from an EMBL/GenBank/DDBJ whole genome shotgun (WGS) entry which is preliminary data.</text>
</comment>
<feature type="binding site" evidence="11">
    <location>
        <position position="124"/>
    </location>
    <ligand>
        <name>GTP</name>
        <dbReference type="ChEBI" id="CHEBI:37565"/>
    </ligand>
</feature>
<evidence type="ECO:0000256" key="10">
    <source>
        <dbReference type="ARBA" id="ARBA00023134"/>
    </source>
</evidence>